<dbReference type="Proteomes" id="UP000005240">
    <property type="component" value="Unassembled WGS sequence"/>
</dbReference>
<evidence type="ECO:0000256" key="2">
    <source>
        <dbReference type="SAM" id="Phobius"/>
    </source>
</evidence>
<keyword evidence="2" id="KW-1133">Transmembrane helix</keyword>
<feature type="compositionally biased region" description="Low complexity" evidence="1">
    <location>
        <begin position="253"/>
        <end position="267"/>
    </location>
</feature>
<feature type="compositionally biased region" description="Polar residues" evidence="1">
    <location>
        <begin position="296"/>
        <end position="305"/>
    </location>
</feature>
<sequence length="443" mass="47985">MLAVPTSYIGPSEVIWGTNLAGVSCEKWDTPCQGAGSHRSSRDMLTGDPGHGRRGAIFKRARSEPTIQRPAKQTPRGSAMFVMTPFTQLPLPSVLIGSSIHSSPSAFTLINLPVHPGFAATCPASHRQPPTTVPSTESQSSGMRTVRRPLHSRVCLAAILLTLSGPHPSLSEPHRQQVLGPPVDHREPPPDSSPEQKDPSPNPVDELVRAGLSTHHLPDTPSIFSPSPLSQSIERLPPANLGNLTDPFVGRQAKSAPPASSLALFAPRPSPHPSTPQQVFQQIELVPIEDTKNLSTHSYSNTTSSLHHKRSFVRHRRDSNGPTQTWPGTDTVFATKTVFISQASPATTVYVSNGQIITTYIPASSSPTPYVNNPNNPYPGIWVTPSGNPNIVIATVTAMSSARKFVWDEYYTNNASWWAMMALINLFICFFTFLGFGFVSFGL</sequence>
<dbReference type="AlphaFoldDB" id="A0A0C4ETM5"/>
<keyword evidence="2" id="KW-0472">Membrane</keyword>
<feature type="transmembrane region" description="Helical" evidence="2">
    <location>
        <begin position="417"/>
        <end position="441"/>
    </location>
</feature>
<dbReference type="EnsemblFungi" id="PTTG_04154-t43_1">
    <property type="protein sequence ID" value="PTTG_04154-t43_1-p1"/>
    <property type="gene ID" value="PTTG_04154"/>
</dbReference>
<feature type="compositionally biased region" description="Basic residues" evidence="1">
    <location>
        <begin position="306"/>
        <end position="317"/>
    </location>
</feature>
<dbReference type="OrthoDB" id="2506994at2759"/>
<evidence type="ECO:0000313" key="3">
    <source>
        <dbReference type="EMBL" id="OAV95632.1"/>
    </source>
</evidence>
<evidence type="ECO:0000313" key="4">
    <source>
        <dbReference type="EnsemblFungi" id="PTTG_04154-t43_1-p1"/>
    </source>
</evidence>
<protein>
    <submittedName>
        <fullName evidence="3 4">Uncharacterized protein</fullName>
    </submittedName>
</protein>
<name>A0A0C4ETM5_PUCT1</name>
<reference evidence="3" key="2">
    <citation type="submission" date="2016-05" db="EMBL/GenBank/DDBJ databases">
        <title>Comparative analysis highlights variable genome content of wheat rusts and divergence of the mating loci.</title>
        <authorList>
            <person name="Cuomo C.A."/>
            <person name="Bakkeren G."/>
            <person name="Szabo L."/>
            <person name="Khalil H."/>
            <person name="Joly D."/>
            <person name="Goldberg J."/>
            <person name="Young S."/>
            <person name="Zeng Q."/>
            <person name="Fellers J."/>
        </authorList>
    </citation>
    <scope>NUCLEOTIDE SEQUENCE [LARGE SCALE GENOMIC DNA]</scope>
    <source>
        <strain evidence="3">1-1 BBBD Race 1</strain>
    </source>
</reference>
<reference evidence="4" key="4">
    <citation type="submission" date="2025-05" db="UniProtKB">
        <authorList>
            <consortium name="EnsemblFungi"/>
        </authorList>
    </citation>
    <scope>IDENTIFICATION</scope>
    <source>
        <strain evidence="4">isolate 1-1 / race 1 (BBBD)</strain>
    </source>
</reference>
<feature type="compositionally biased region" description="Basic and acidic residues" evidence="1">
    <location>
        <begin position="183"/>
        <end position="198"/>
    </location>
</feature>
<keyword evidence="5" id="KW-1185">Reference proteome</keyword>
<feature type="region of interest" description="Disordered" evidence="1">
    <location>
        <begin position="296"/>
        <end position="324"/>
    </location>
</feature>
<feature type="region of interest" description="Disordered" evidence="1">
    <location>
        <begin position="166"/>
        <end position="277"/>
    </location>
</feature>
<dbReference type="VEuPathDB" id="FungiDB:PTTG_04154"/>
<feature type="region of interest" description="Disordered" evidence="1">
    <location>
        <begin position="121"/>
        <end position="147"/>
    </location>
</feature>
<feature type="region of interest" description="Disordered" evidence="1">
    <location>
        <begin position="31"/>
        <end position="51"/>
    </location>
</feature>
<organism evidence="3">
    <name type="scientific">Puccinia triticina (isolate 1-1 / race 1 (BBBD))</name>
    <name type="common">Brown leaf rust fungus</name>
    <dbReference type="NCBI Taxonomy" id="630390"/>
    <lineage>
        <taxon>Eukaryota</taxon>
        <taxon>Fungi</taxon>
        <taxon>Dikarya</taxon>
        <taxon>Basidiomycota</taxon>
        <taxon>Pucciniomycotina</taxon>
        <taxon>Pucciniomycetes</taxon>
        <taxon>Pucciniales</taxon>
        <taxon>Pucciniaceae</taxon>
        <taxon>Puccinia</taxon>
    </lineage>
</organism>
<evidence type="ECO:0000256" key="1">
    <source>
        <dbReference type="SAM" id="MobiDB-lite"/>
    </source>
</evidence>
<gene>
    <name evidence="3" type="ORF">PTTG_04154</name>
</gene>
<feature type="compositionally biased region" description="Polar residues" evidence="1">
    <location>
        <begin position="222"/>
        <end position="233"/>
    </location>
</feature>
<reference evidence="3" key="1">
    <citation type="submission" date="2009-11" db="EMBL/GenBank/DDBJ databases">
        <authorList>
            <consortium name="The Broad Institute Genome Sequencing Platform"/>
            <person name="Ward D."/>
            <person name="Feldgarden M."/>
            <person name="Earl A."/>
            <person name="Young S.K."/>
            <person name="Zeng Q."/>
            <person name="Koehrsen M."/>
            <person name="Alvarado L."/>
            <person name="Berlin A."/>
            <person name="Bochicchio J."/>
            <person name="Borenstein D."/>
            <person name="Chapman S.B."/>
            <person name="Chen Z."/>
            <person name="Engels R."/>
            <person name="Freedman E."/>
            <person name="Gellesch M."/>
            <person name="Goldberg J."/>
            <person name="Griggs A."/>
            <person name="Gujja S."/>
            <person name="Heilman E."/>
            <person name="Heiman D."/>
            <person name="Hepburn T."/>
            <person name="Howarth C."/>
            <person name="Jen D."/>
            <person name="Larson L."/>
            <person name="Lewis B."/>
            <person name="Mehta T."/>
            <person name="Park D."/>
            <person name="Pearson M."/>
            <person name="Roberts A."/>
            <person name="Saif S."/>
            <person name="Shea T."/>
            <person name="Shenoy N."/>
            <person name="Sisk P."/>
            <person name="Stolte C."/>
            <person name="Sykes S."/>
            <person name="Thomson T."/>
            <person name="Walk T."/>
            <person name="White J."/>
            <person name="Yandava C."/>
            <person name="Izard J."/>
            <person name="Baranova O.V."/>
            <person name="Blanton J.M."/>
            <person name="Tanner A.C."/>
            <person name="Dewhirst F.E."/>
            <person name="Haas B."/>
            <person name="Nusbaum C."/>
            <person name="Birren B."/>
        </authorList>
    </citation>
    <scope>NUCLEOTIDE SEQUENCE [LARGE SCALE GENOMIC DNA]</scope>
    <source>
        <strain evidence="3">1-1 BBBD Race 1</strain>
    </source>
</reference>
<feature type="compositionally biased region" description="Polar residues" evidence="1">
    <location>
        <begin position="128"/>
        <end position="143"/>
    </location>
</feature>
<reference evidence="4 5" key="3">
    <citation type="journal article" date="2017" name="G3 (Bethesda)">
        <title>Comparative analysis highlights variable genome content of wheat rusts and divergence of the mating loci.</title>
        <authorList>
            <person name="Cuomo C.A."/>
            <person name="Bakkeren G."/>
            <person name="Khalil H.B."/>
            <person name="Panwar V."/>
            <person name="Joly D."/>
            <person name="Linning R."/>
            <person name="Sakthikumar S."/>
            <person name="Song X."/>
            <person name="Adiconis X."/>
            <person name="Fan L."/>
            <person name="Goldberg J.M."/>
            <person name="Levin J.Z."/>
            <person name="Young S."/>
            <person name="Zeng Q."/>
            <person name="Anikster Y."/>
            <person name="Bruce M."/>
            <person name="Wang M."/>
            <person name="Yin C."/>
            <person name="McCallum B."/>
            <person name="Szabo L.J."/>
            <person name="Hulbert S."/>
            <person name="Chen X."/>
            <person name="Fellers J.P."/>
        </authorList>
    </citation>
    <scope>NUCLEOTIDE SEQUENCE</scope>
    <source>
        <strain evidence="5">Isolate 1-1 / race 1 (BBBD)</strain>
        <strain evidence="4">isolate 1-1 / race 1 (BBBD)</strain>
    </source>
</reference>
<dbReference type="EMBL" id="ADAS02000027">
    <property type="protein sequence ID" value="OAV95632.1"/>
    <property type="molecule type" value="Genomic_DNA"/>
</dbReference>
<accession>A0A0C4ETM5</accession>
<keyword evidence="2" id="KW-0812">Transmembrane</keyword>
<evidence type="ECO:0000313" key="5">
    <source>
        <dbReference type="Proteomes" id="UP000005240"/>
    </source>
</evidence>
<proteinExistence type="predicted"/>